<evidence type="ECO:0000313" key="1">
    <source>
        <dbReference type="EMBL" id="SHI74547.1"/>
    </source>
</evidence>
<keyword evidence="2" id="KW-1185">Reference proteome</keyword>
<dbReference type="AlphaFoldDB" id="A0A1M6DMM1"/>
<dbReference type="STRING" id="1121919.SAMN02745975_00512"/>
<evidence type="ECO:0000313" key="2">
    <source>
        <dbReference type="Proteomes" id="UP000184536"/>
    </source>
</evidence>
<reference evidence="2" key="1">
    <citation type="submission" date="2016-11" db="EMBL/GenBank/DDBJ databases">
        <authorList>
            <person name="Varghese N."/>
            <person name="Submissions S."/>
        </authorList>
    </citation>
    <scope>NUCLEOTIDE SEQUENCE [LARGE SCALE GENOMIC DNA]</scope>
    <source>
        <strain evidence="2">DSM 17957</strain>
    </source>
</reference>
<dbReference type="RefSeq" id="WP_110939803.1">
    <property type="nucleotide sequence ID" value="NZ_FQZV01000006.1"/>
</dbReference>
<name>A0A1M6DMM1_9FIRM</name>
<protein>
    <submittedName>
        <fullName evidence="1">Uncharacterized protein</fullName>
    </submittedName>
</protein>
<accession>A0A1M6DMM1</accession>
<dbReference type="EMBL" id="FQZV01000006">
    <property type="protein sequence ID" value="SHI74547.1"/>
    <property type="molecule type" value="Genomic_DNA"/>
</dbReference>
<proteinExistence type="predicted"/>
<organism evidence="1 2">
    <name type="scientific">Geosporobacter subterraneus DSM 17957</name>
    <dbReference type="NCBI Taxonomy" id="1121919"/>
    <lineage>
        <taxon>Bacteria</taxon>
        <taxon>Bacillati</taxon>
        <taxon>Bacillota</taxon>
        <taxon>Clostridia</taxon>
        <taxon>Peptostreptococcales</taxon>
        <taxon>Thermotaleaceae</taxon>
        <taxon>Geosporobacter</taxon>
    </lineage>
</organism>
<dbReference type="Proteomes" id="UP000184536">
    <property type="component" value="Unassembled WGS sequence"/>
</dbReference>
<gene>
    <name evidence="1" type="ORF">SAMN02745975_00512</name>
</gene>
<sequence length="79" mass="8815">MKQLLETAVNKLMAPYTPEQVQMMQTEVNQIISDILAKAETIRPACTSDKAALQMAVVDGLYATDDRKRAMAMMIIKNI</sequence>